<feature type="domain" description="CobW/HypB/UreG nucleotide-binding" evidence="1">
    <location>
        <begin position="4"/>
        <end position="69"/>
    </location>
</feature>
<evidence type="ECO:0000259" key="1">
    <source>
        <dbReference type="Pfam" id="PF02492"/>
    </source>
</evidence>
<dbReference type="InterPro" id="IPR027417">
    <property type="entry name" value="P-loop_NTPase"/>
</dbReference>
<dbReference type="Gene3D" id="3.40.50.300">
    <property type="entry name" value="P-loop containing nucleotide triphosphate hydrolases"/>
    <property type="match status" value="1"/>
</dbReference>
<evidence type="ECO:0000313" key="3">
    <source>
        <dbReference type="Proteomes" id="UP000273978"/>
    </source>
</evidence>
<name>A0A3M9LHA1_9EURY</name>
<dbReference type="RefSeq" id="WP_123151335.1">
    <property type="nucleotide sequence ID" value="NZ_OBDR01000002.1"/>
</dbReference>
<dbReference type="Proteomes" id="UP000273978">
    <property type="component" value="Unassembled WGS sequence"/>
</dbReference>
<dbReference type="EMBL" id="RJJF01000001">
    <property type="protein sequence ID" value="RNI12629.1"/>
    <property type="molecule type" value="Genomic_DNA"/>
</dbReference>
<dbReference type="AlphaFoldDB" id="A0A3M9LHA1"/>
<proteinExistence type="predicted"/>
<comment type="caution">
    <text evidence="2">The sequence shown here is derived from an EMBL/GenBank/DDBJ whole genome shotgun (WGS) entry which is preliminary data.</text>
</comment>
<gene>
    <name evidence="2" type="ORF">EDD83_00400</name>
</gene>
<organism evidence="2 3">
    <name type="scientific">Methanohalophilus euhalobius</name>
    <dbReference type="NCBI Taxonomy" id="51203"/>
    <lineage>
        <taxon>Archaea</taxon>
        <taxon>Methanobacteriati</taxon>
        <taxon>Methanobacteriota</taxon>
        <taxon>Stenosarchaea group</taxon>
        <taxon>Methanomicrobia</taxon>
        <taxon>Methanosarcinales</taxon>
        <taxon>Methanosarcinaceae</taxon>
        <taxon>Methanohalophilus</taxon>
    </lineage>
</organism>
<sequence>MPDLSFDPIVHVVDASSFGYEIDNLSKFVITQIEESVILCLNKVDIADHEYLISVRQLLKTINPDARIFEFSAKMLDEGFSQFIDELAGKMHLRSKNIEDGGFEEVYSKKARCERVHKNIKWTVNI</sequence>
<accession>A0A3M9LHA1</accession>
<evidence type="ECO:0000313" key="2">
    <source>
        <dbReference type="EMBL" id="RNI12629.1"/>
    </source>
</evidence>
<dbReference type="SUPFAM" id="SSF52540">
    <property type="entry name" value="P-loop containing nucleoside triphosphate hydrolases"/>
    <property type="match status" value="1"/>
</dbReference>
<dbReference type="InterPro" id="IPR003495">
    <property type="entry name" value="CobW/HypB/UreG_nucleotide-bd"/>
</dbReference>
<reference evidence="2 3" key="1">
    <citation type="submission" date="2018-10" db="EMBL/GenBank/DDBJ databases">
        <title>Cultivation of a novel Methanohalophilus strain from Kebrit Deep of the Red Sea and a genomic comparison of members of the genus Methanohalophilus.</title>
        <authorList>
            <person name="Guan Y."/>
            <person name="Ngugi D.K."/>
            <person name="Stingl U."/>
        </authorList>
    </citation>
    <scope>NUCLEOTIDE SEQUENCE [LARGE SCALE GENOMIC DNA]</scope>
    <source>
        <strain evidence="2 3">DSM 10369</strain>
    </source>
</reference>
<protein>
    <recommendedName>
        <fullName evidence="1">CobW/HypB/UreG nucleotide-binding domain-containing protein</fullName>
    </recommendedName>
</protein>
<dbReference type="Pfam" id="PF02492">
    <property type="entry name" value="cobW"/>
    <property type="match status" value="1"/>
</dbReference>